<keyword evidence="15" id="KW-1185">Reference proteome</keyword>
<evidence type="ECO:0000256" key="1">
    <source>
        <dbReference type="ARBA" id="ARBA00001755"/>
    </source>
</evidence>
<organism evidence="14 15">
    <name type="scientific">Actinocrispum wychmicini</name>
    <dbReference type="NCBI Taxonomy" id="1213861"/>
    <lineage>
        <taxon>Bacteria</taxon>
        <taxon>Bacillati</taxon>
        <taxon>Actinomycetota</taxon>
        <taxon>Actinomycetes</taxon>
        <taxon>Pseudonocardiales</taxon>
        <taxon>Pseudonocardiaceae</taxon>
        <taxon>Actinocrispum</taxon>
    </lineage>
</organism>
<evidence type="ECO:0000256" key="5">
    <source>
        <dbReference type="ARBA" id="ARBA00008310"/>
    </source>
</evidence>
<evidence type="ECO:0000256" key="11">
    <source>
        <dbReference type="ARBA" id="ARBA00023133"/>
    </source>
</evidence>
<dbReference type="OrthoDB" id="4496419at2"/>
<comment type="similarity">
    <text evidence="5 12">Belongs to the protoporphyrinogen/coproporphyrinogen oxidase family. Coproporphyrinogen III oxidase subfamily.</text>
</comment>
<evidence type="ECO:0000256" key="4">
    <source>
        <dbReference type="ARBA" id="ARBA00004744"/>
    </source>
</evidence>
<dbReference type="PANTHER" id="PTHR42923">
    <property type="entry name" value="PROTOPORPHYRINOGEN OXIDASE"/>
    <property type="match status" value="1"/>
</dbReference>
<evidence type="ECO:0000256" key="3">
    <source>
        <dbReference type="ARBA" id="ARBA00002185"/>
    </source>
</evidence>
<comment type="function">
    <text evidence="3 12">Involved in coproporphyrin-dependent heme b biosynthesis. Catalyzes the oxidation of coproporphyrinogen III to coproporphyrin III.</text>
</comment>
<comment type="caution">
    <text evidence="14">The sequence shown here is derived from an EMBL/GenBank/DDBJ whole genome shotgun (WGS) entry which is preliminary data.</text>
</comment>
<keyword evidence="10 12" id="KW-0560">Oxidoreductase</keyword>
<accession>A0A4R2J9A5</accession>
<dbReference type="SUPFAM" id="SSF54373">
    <property type="entry name" value="FAD-linked reductases, C-terminal domain"/>
    <property type="match status" value="1"/>
</dbReference>
<evidence type="ECO:0000256" key="6">
    <source>
        <dbReference type="ARBA" id="ARBA00012402"/>
    </source>
</evidence>
<comment type="catalytic activity">
    <reaction evidence="1">
        <text>coproporphyrinogen III + 3 O2 = coproporphyrin III + 3 H2O2</text>
        <dbReference type="Rhea" id="RHEA:43436"/>
        <dbReference type="ChEBI" id="CHEBI:15379"/>
        <dbReference type="ChEBI" id="CHEBI:16240"/>
        <dbReference type="ChEBI" id="CHEBI:57309"/>
        <dbReference type="ChEBI" id="CHEBI:131725"/>
        <dbReference type="EC" id="1.3.3.15"/>
    </reaction>
    <physiologicalReaction direction="left-to-right" evidence="1">
        <dbReference type="Rhea" id="RHEA:43437"/>
    </physiologicalReaction>
</comment>
<reference evidence="14 15" key="1">
    <citation type="submission" date="2019-03" db="EMBL/GenBank/DDBJ databases">
        <title>Genomic Encyclopedia of Type Strains, Phase IV (KMG-IV): sequencing the most valuable type-strain genomes for metagenomic binning, comparative biology and taxonomic classification.</title>
        <authorList>
            <person name="Goeker M."/>
        </authorList>
    </citation>
    <scope>NUCLEOTIDE SEQUENCE [LARGE SCALE GENOMIC DNA]</scope>
    <source>
        <strain evidence="14 15">DSM 45934</strain>
    </source>
</reference>
<protein>
    <recommendedName>
        <fullName evidence="7 12">Coproporphyrinogen III oxidase</fullName>
        <ecNumber evidence="6 12">1.3.3.15</ecNumber>
    </recommendedName>
</protein>
<keyword evidence="11 12" id="KW-0350">Heme biosynthesis</keyword>
<dbReference type="SUPFAM" id="SSF51905">
    <property type="entry name" value="FAD/NAD(P)-binding domain"/>
    <property type="match status" value="1"/>
</dbReference>
<dbReference type="GO" id="GO:0005737">
    <property type="term" value="C:cytoplasm"/>
    <property type="evidence" value="ECO:0007669"/>
    <property type="project" value="UniProtKB-SubCell"/>
</dbReference>
<comment type="cofactor">
    <cofactor evidence="2 12">
        <name>FAD</name>
        <dbReference type="ChEBI" id="CHEBI:57692"/>
    </cofactor>
</comment>
<name>A0A4R2J9A5_9PSEU</name>
<keyword evidence="12" id="KW-0963">Cytoplasm</keyword>
<evidence type="ECO:0000256" key="2">
    <source>
        <dbReference type="ARBA" id="ARBA00001974"/>
    </source>
</evidence>
<dbReference type="Gene3D" id="1.10.3110.10">
    <property type="entry name" value="protoporphyrinogen ix oxidase, domain 3"/>
    <property type="match status" value="1"/>
</dbReference>
<dbReference type="PANTHER" id="PTHR42923:SF3">
    <property type="entry name" value="PROTOPORPHYRINOGEN OXIDASE"/>
    <property type="match status" value="1"/>
</dbReference>
<dbReference type="InterPro" id="IPR036188">
    <property type="entry name" value="FAD/NAD-bd_sf"/>
</dbReference>
<comment type="subcellular location">
    <subcellularLocation>
        <location evidence="12">Cytoplasm</location>
    </subcellularLocation>
</comment>
<evidence type="ECO:0000256" key="7">
    <source>
        <dbReference type="ARBA" id="ARBA00019046"/>
    </source>
</evidence>
<sequence length="482" mass="49343">MPASVVVIGGGIAGLAAAHELRRRLGDRADITVVESTTKLGGKLRTTEVAGRAVDVGAEAFVTRNPTALTLVDDLGLSDLLVHPVLSAATVRAAGRTVSLPRRTFLGLPAGPAEVDQVLSADGVAKVAAEQHLPPLDLARDPEAPDVSVGQVIGERFGRELVDRLVEPLLGGVYAGRADLLGLRATMPALAGVATSLTDAVSRVLGPPPPTDQPRKPVFGAIQGGMAVLTSALARQSGATIRLGLPVRGLRRVQNGWRLEIGSAAAPEFITADAVVVAVPAPAARRLLADEVPAASAAYEKIDVASSALVSMALPPDVELPQASGVLLAVGERHADGTPFTAKAFTFTSRKWGRAAGEPVQLRASVGRYGEAETLQRDDDDLVAAIRADLRELTGVDVAPVERIVTRWGGGLPQYGTEHTAAVAAIERAVGKMPGLAVAGASLHGVGIPAAIDTAYAAAAAISGYLASRSDEIGAPSGLVGD</sequence>
<dbReference type="NCBIfam" id="TIGR00562">
    <property type="entry name" value="proto_IX_ox"/>
    <property type="match status" value="1"/>
</dbReference>
<dbReference type="GO" id="GO:0006783">
    <property type="term" value="P:heme biosynthetic process"/>
    <property type="evidence" value="ECO:0007669"/>
    <property type="project" value="UniProtKB-UniRule"/>
</dbReference>
<dbReference type="Pfam" id="PF01593">
    <property type="entry name" value="Amino_oxidase"/>
    <property type="match status" value="1"/>
</dbReference>
<evidence type="ECO:0000313" key="15">
    <source>
        <dbReference type="Proteomes" id="UP000295680"/>
    </source>
</evidence>
<proteinExistence type="inferred from homology"/>
<dbReference type="AlphaFoldDB" id="A0A4R2J9A5"/>
<feature type="domain" description="Amine oxidase" evidence="13">
    <location>
        <begin position="12"/>
        <end position="462"/>
    </location>
</feature>
<dbReference type="GO" id="GO:0004729">
    <property type="term" value="F:oxygen-dependent protoporphyrinogen oxidase activity"/>
    <property type="evidence" value="ECO:0007669"/>
    <property type="project" value="UniProtKB-UniRule"/>
</dbReference>
<dbReference type="Proteomes" id="UP000295680">
    <property type="component" value="Unassembled WGS sequence"/>
</dbReference>
<evidence type="ECO:0000313" key="14">
    <source>
        <dbReference type="EMBL" id="TCO52469.1"/>
    </source>
</evidence>
<evidence type="ECO:0000256" key="9">
    <source>
        <dbReference type="ARBA" id="ARBA00022827"/>
    </source>
</evidence>
<comment type="pathway">
    <text evidence="4 12">Porphyrin-containing compound metabolism; protoheme biosynthesis.</text>
</comment>
<dbReference type="Gene3D" id="3.50.50.60">
    <property type="entry name" value="FAD/NAD(P)-binding domain"/>
    <property type="match status" value="1"/>
</dbReference>
<dbReference type="InterPro" id="IPR002937">
    <property type="entry name" value="Amino_oxidase"/>
</dbReference>
<dbReference type="InterPro" id="IPR050464">
    <property type="entry name" value="Zeta_carotene_desat/Oxidored"/>
</dbReference>
<evidence type="ECO:0000259" key="13">
    <source>
        <dbReference type="Pfam" id="PF01593"/>
    </source>
</evidence>
<dbReference type="EC" id="1.3.3.15" evidence="6 12"/>
<dbReference type="EMBL" id="SLWS01000012">
    <property type="protein sequence ID" value="TCO52469.1"/>
    <property type="molecule type" value="Genomic_DNA"/>
</dbReference>
<dbReference type="RefSeq" id="WP_132124399.1">
    <property type="nucleotide sequence ID" value="NZ_SLWS01000012.1"/>
</dbReference>
<keyword evidence="8 12" id="KW-0285">Flavoprotein</keyword>
<dbReference type="Gene3D" id="3.90.660.20">
    <property type="entry name" value="Protoporphyrinogen oxidase, mitochondrial, domain 2"/>
    <property type="match status" value="1"/>
</dbReference>
<dbReference type="UniPathway" id="UPA00252"/>
<evidence type="ECO:0000256" key="10">
    <source>
        <dbReference type="ARBA" id="ARBA00023002"/>
    </source>
</evidence>
<keyword evidence="9 12" id="KW-0274">FAD</keyword>
<evidence type="ECO:0000256" key="12">
    <source>
        <dbReference type="RuleBase" id="RU364052"/>
    </source>
</evidence>
<dbReference type="InterPro" id="IPR004572">
    <property type="entry name" value="Protoporphyrinogen_oxidase"/>
</dbReference>
<evidence type="ECO:0000256" key="8">
    <source>
        <dbReference type="ARBA" id="ARBA00022630"/>
    </source>
</evidence>
<gene>
    <name evidence="14" type="ORF">EV192_112201</name>
</gene>